<sequence length="766" mass="85551">MRFLLSFLAIFAFAFLTVACSADSSSDDYGFERAVQDLSILRRCPGNNDTSKFCYQLRWRIPIETENLKQFHIWVDTLYVGDSTTSVPSGATEHSIKVSFKGEEKLYDTLDLTPHVQDYLKQDSLSISIWCDYGDGQRSGDIQHIFIHFGDDLPPSLITITDSVWTTGAAIDWSRPTDQRDYYVPESLSGPIAGYNILLWSENENQDIRNIKVKISHDGKVDSLGNTLWKRHHRFRFTHDSLWIDTTSRAESSKNYLRLAVLDGKGFDFSSDNANRFRMVLEGLKPESNYTIGIIAWDSAGNPSGTGSVETNQLFMTTDNVPPLMPNRLWFRSDSTDPSAARLDSNRIFIYWARSADPLSDTSGIVADSILHYPASCYEGVCFRHVKSYEIHLWNGSDWEVATGAGGLSEEKYTRSYALDGDSMKISATGDYVGDTIRWIVPGDTLILRIRSMDSSGYYSKALTDTIVVSQGPEADLNCPEGFVPVRTDDSTRFCMEKFEHMDSDSTFAHGVLFNEAVAGCESITAEGFTVSLCKTADWKAACMAQGRSSYGLIEEGDFSAGEFLYKSCGVGSDDSTTATDPKKRNKLCTSPDGIRNLSGAFQEWTLGPSDTLLYVLRGSSYVYYTGASRESLSKCTTYSLPNRYRADYTQDSVYLYREGSKVDTSYTADTSRTLYKILTLKDFTDSIQIFKVSTADGDSLGEDYAPLSEYRKGGDKWLQELAGNLSYEPIRTEAVFFTGESVKYKGSAAFYTDASISYRCCAYPN</sequence>
<dbReference type="Proteomes" id="UP000184275">
    <property type="component" value="Unassembled WGS sequence"/>
</dbReference>
<proteinExistence type="predicted"/>
<dbReference type="AlphaFoldDB" id="A0A1M6V994"/>
<organism evidence="2 3">
    <name type="scientific">Fibrobacter intestinalis</name>
    <dbReference type="NCBI Taxonomy" id="28122"/>
    <lineage>
        <taxon>Bacteria</taxon>
        <taxon>Pseudomonadati</taxon>
        <taxon>Fibrobacterota</taxon>
        <taxon>Fibrobacteria</taxon>
        <taxon>Fibrobacterales</taxon>
        <taxon>Fibrobacteraceae</taxon>
        <taxon>Fibrobacter</taxon>
    </lineage>
</organism>
<name>A0A1M6V994_9BACT</name>
<evidence type="ECO:0000256" key="1">
    <source>
        <dbReference type="SAM" id="SignalP"/>
    </source>
</evidence>
<keyword evidence="3" id="KW-1185">Reference proteome</keyword>
<dbReference type="InterPro" id="IPR013783">
    <property type="entry name" value="Ig-like_fold"/>
</dbReference>
<feature type="chain" id="PRO_5012070716" description="Fibronectin type-III domain-containing protein" evidence="1">
    <location>
        <begin position="22"/>
        <end position="766"/>
    </location>
</feature>
<gene>
    <name evidence="2" type="ORF">SAMN05720469_11745</name>
</gene>
<dbReference type="SUPFAM" id="SSF49265">
    <property type="entry name" value="Fibronectin type III"/>
    <property type="match status" value="1"/>
</dbReference>
<dbReference type="RefSeq" id="WP_073304670.1">
    <property type="nucleotide sequence ID" value="NZ_FRAW01000017.1"/>
</dbReference>
<dbReference type="EMBL" id="FRAW01000017">
    <property type="protein sequence ID" value="SHK78018.1"/>
    <property type="molecule type" value="Genomic_DNA"/>
</dbReference>
<protein>
    <recommendedName>
        <fullName evidence="4">Fibronectin type-III domain-containing protein</fullName>
    </recommendedName>
</protein>
<reference evidence="3" key="1">
    <citation type="submission" date="2016-11" db="EMBL/GenBank/DDBJ databases">
        <authorList>
            <person name="Varghese N."/>
            <person name="Submissions S."/>
        </authorList>
    </citation>
    <scope>NUCLEOTIDE SEQUENCE [LARGE SCALE GENOMIC DNA]</scope>
    <source>
        <strain evidence="3">UWOS</strain>
    </source>
</reference>
<evidence type="ECO:0008006" key="4">
    <source>
        <dbReference type="Google" id="ProtNLM"/>
    </source>
</evidence>
<feature type="signal peptide" evidence="1">
    <location>
        <begin position="1"/>
        <end position="21"/>
    </location>
</feature>
<keyword evidence="1" id="KW-0732">Signal</keyword>
<dbReference type="SUPFAM" id="SSF56436">
    <property type="entry name" value="C-type lectin-like"/>
    <property type="match status" value="1"/>
</dbReference>
<dbReference type="Gene3D" id="2.60.40.10">
    <property type="entry name" value="Immunoglobulins"/>
    <property type="match status" value="1"/>
</dbReference>
<evidence type="ECO:0000313" key="3">
    <source>
        <dbReference type="Proteomes" id="UP000184275"/>
    </source>
</evidence>
<accession>A0A1M6V994</accession>
<evidence type="ECO:0000313" key="2">
    <source>
        <dbReference type="EMBL" id="SHK78018.1"/>
    </source>
</evidence>
<dbReference type="InterPro" id="IPR036116">
    <property type="entry name" value="FN3_sf"/>
</dbReference>
<dbReference type="PROSITE" id="PS51257">
    <property type="entry name" value="PROKAR_LIPOPROTEIN"/>
    <property type="match status" value="1"/>
</dbReference>
<dbReference type="InterPro" id="IPR016187">
    <property type="entry name" value="CTDL_fold"/>
</dbReference>